<gene>
    <name evidence="2" type="ORF">ACIGXA_08395</name>
</gene>
<dbReference type="SUPFAM" id="SSF46894">
    <property type="entry name" value="C-terminal effector domain of the bipartite response regulators"/>
    <property type="match status" value="1"/>
</dbReference>
<dbReference type="PRINTS" id="PR00038">
    <property type="entry name" value="HTHLUXR"/>
</dbReference>
<sequence>MATTQEPPVGGLLPAETTSFVGRLAEVAEARKLLASVPVLTLTGPGGVGKTRLALSVASQVRRVFPGGVRFVDLAPLQDLALLPYTLADALGISSSPATRGQIDVIIDVLRDRQVLIVMDNCEHVIDAAAAVTAALIRSLPDLRILATSRQPLGVAGEHILTVAPLPVSDRDADLTPRAAALEHPALGLFADRAQAATGFTLTRENWRDAARLCARLDGLPLAIELAAVSSRILSPAQMLERLDDWTAVLSGGDRSGPRRHRSLIATVEWSYELCTPQERLLWARASVFAGSFTLEHAEAVCADDELPPSAVLSAVTALVDKSVFTSEEHLGRIRYRLLETLSSFGRDKLRAAGETKAFTRRHRTYYLDLAEEMLRSWFGPDQLTWIERMRAEHADLRAALAAHIADNDVNAAQSMAAALRHHWLAGHMTEGRLWSARVLALEPAVHEPLTRARALYTQGLLGAVQADHVVVGPALNECRELAREGGDRVLEGMATAGLALVAYSTADMSRALELADEALAVPEYAASTERCMALVVLALASEIRGEHDRGLAISKQLLDLCDEHQEQSYRSWALLAEARCRLRSGTVTPARARELLLLKRAFHEVAGISSALILLTRATIQAGDAERGAVLIGISHRYRYRVGVEATAVIYQHEDFEDRCRESLGDKAYEAGYQRGFDADTDIALDFALGMDRTGEQTAADDDPLTARERQVAAFVGDGMSNKDIAAELVISLRTAEGHVQRILAKLGFTSRTQLAAWSAARR</sequence>
<dbReference type="InterPro" id="IPR011990">
    <property type="entry name" value="TPR-like_helical_dom_sf"/>
</dbReference>
<dbReference type="Gene3D" id="3.40.50.300">
    <property type="entry name" value="P-loop containing nucleotide triphosphate hydrolases"/>
    <property type="match status" value="1"/>
</dbReference>
<dbReference type="Proteomes" id="UP001614394">
    <property type="component" value="Unassembled WGS sequence"/>
</dbReference>
<dbReference type="Pfam" id="PF00196">
    <property type="entry name" value="GerE"/>
    <property type="match status" value="1"/>
</dbReference>
<evidence type="ECO:0000313" key="3">
    <source>
        <dbReference type="Proteomes" id="UP001614394"/>
    </source>
</evidence>
<dbReference type="SUPFAM" id="SSF48452">
    <property type="entry name" value="TPR-like"/>
    <property type="match status" value="1"/>
</dbReference>
<dbReference type="InterPro" id="IPR027417">
    <property type="entry name" value="P-loop_NTPase"/>
</dbReference>
<reference evidence="2 3" key="1">
    <citation type="submission" date="2024-10" db="EMBL/GenBank/DDBJ databases">
        <title>The Natural Products Discovery Center: Release of the First 8490 Sequenced Strains for Exploring Actinobacteria Biosynthetic Diversity.</title>
        <authorList>
            <person name="Kalkreuter E."/>
            <person name="Kautsar S.A."/>
            <person name="Yang D."/>
            <person name="Bader C.D."/>
            <person name="Teijaro C.N."/>
            <person name="Fluegel L."/>
            <person name="Davis C.M."/>
            <person name="Simpson J.R."/>
            <person name="Lauterbach L."/>
            <person name="Steele A.D."/>
            <person name="Gui C."/>
            <person name="Meng S."/>
            <person name="Li G."/>
            <person name="Viehrig K."/>
            <person name="Ye F."/>
            <person name="Su P."/>
            <person name="Kiefer A.F."/>
            <person name="Nichols A."/>
            <person name="Cepeda A.J."/>
            <person name="Yan W."/>
            <person name="Fan B."/>
            <person name="Jiang Y."/>
            <person name="Adhikari A."/>
            <person name="Zheng C.-J."/>
            <person name="Schuster L."/>
            <person name="Cowan T.M."/>
            <person name="Smanski M.J."/>
            <person name="Chevrette M.G."/>
            <person name="De Carvalho L.P.S."/>
            <person name="Shen B."/>
        </authorList>
    </citation>
    <scope>NUCLEOTIDE SEQUENCE [LARGE SCALE GENOMIC DNA]</scope>
    <source>
        <strain evidence="2 3">NPDC053399</strain>
    </source>
</reference>
<proteinExistence type="predicted"/>
<accession>A0ABW8C382</accession>
<dbReference type="InterPro" id="IPR016032">
    <property type="entry name" value="Sig_transdc_resp-reg_C-effctor"/>
</dbReference>
<dbReference type="GO" id="GO:0005524">
    <property type="term" value="F:ATP binding"/>
    <property type="evidence" value="ECO:0007669"/>
    <property type="project" value="UniProtKB-KW"/>
</dbReference>
<protein>
    <submittedName>
        <fullName evidence="2">ATP-binding protein</fullName>
    </submittedName>
</protein>
<organism evidence="2 3">
    <name type="scientific">Streptomyces fildesensis</name>
    <dbReference type="NCBI Taxonomy" id="375757"/>
    <lineage>
        <taxon>Bacteria</taxon>
        <taxon>Bacillati</taxon>
        <taxon>Actinomycetota</taxon>
        <taxon>Actinomycetes</taxon>
        <taxon>Kitasatosporales</taxon>
        <taxon>Streptomycetaceae</taxon>
        <taxon>Streptomyces</taxon>
    </lineage>
</organism>
<dbReference type="InterPro" id="IPR000792">
    <property type="entry name" value="Tscrpt_reg_LuxR_C"/>
</dbReference>
<dbReference type="PANTHER" id="PTHR47691:SF3">
    <property type="entry name" value="HTH-TYPE TRANSCRIPTIONAL REGULATOR RV0890C-RELATED"/>
    <property type="match status" value="1"/>
</dbReference>
<dbReference type="SUPFAM" id="SSF52540">
    <property type="entry name" value="P-loop containing nucleoside triphosphate hydrolases"/>
    <property type="match status" value="1"/>
</dbReference>
<evidence type="ECO:0000259" key="1">
    <source>
        <dbReference type="PROSITE" id="PS50043"/>
    </source>
</evidence>
<dbReference type="RefSeq" id="WP_399645833.1">
    <property type="nucleotide sequence ID" value="NZ_JBITYG010000002.1"/>
</dbReference>
<dbReference type="SMART" id="SM00421">
    <property type="entry name" value="HTH_LUXR"/>
    <property type="match status" value="1"/>
</dbReference>
<keyword evidence="3" id="KW-1185">Reference proteome</keyword>
<name>A0ABW8C382_9ACTN</name>
<dbReference type="CDD" id="cd06170">
    <property type="entry name" value="LuxR_C_like"/>
    <property type="match status" value="1"/>
</dbReference>
<keyword evidence="2" id="KW-0547">Nucleotide-binding</keyword>
<evidence type="ECO:0000313" key="2">
    <source>
        <dbReference type="EMBL" id="MFI9100533.1"/>
    </source>
</evidence>
<dbReference type="Gene3D" id="1.25.40.10">
    <property type="entry name" value="Tetratricopeptide repeat domain"/>
    <property type="match status" value="1"/>
</dbReference>
<dbReference type="PROSITE" id="PS50043">
    <property type="entry name" value="HTH_LUXR_2"/>
    <property type="match status" value="1"/>
</dbReference>
<dbReference type="PRINTS" id="PR00364">
    <property type="entry name" value="DISEASERSIST"/>
</dbReference>
<dbReference type="Gene3D" id="1.10.10.10">
    <property type="entry name" value="Winged helix-like DNA-binding domain superfamily/Winged helix DNA-binding domain"/>
    <property type="match status" value="1"/>
</dbReference>
<keyword evidence="2" id="KW-0067">ATP-binding</keyword>
<dbReference type="InterPro" id="IPR036388">
    <property type="entry name" value="WH-like_DNA-bd_sf"/>
</dbReference>
<dbReference type="PANTHER" id="PTHR47691">
    <property type="entry name" value="REGULATOR-RELATED"/>
    <property type="match status" value="1"/>
</dbReference>
<comment type="caution">
    <text evidence="2">The sequence shown here is derived from an EMBL/GenBank/DDBJ whole genome shotgun (WGS) entry which is preliminary data.</text>
</comment>
<feature type="domain" description="HTH luxR-type" evidence="1">
    <location>
        <begin position="699"/>
        <end position="764"/>
    </location>
</feature>
<dbReference type="EMBL" id="JBITYG010000002">
    <property type="protein sequence ID" value="MFI9100533.1"/>
    <property type="molecule type" value="Genomic_DNA"/>
</dbReference>